<feature type="binding site" evidence="7">
    <location>
        <position position="331"/>
    </location>
    <ligand>
        <name>Zn(2+)</name>
        <dbReference type="ChEBI" id="CHEBI:29105"/>
        <label>2</label>
    </ligand>
</feature>
<name>A0AB39HIT1_9BACI</name>
<dbReference type="GO" id="GO:0008237">
    <property type="term" value="F:metallopeptidase activity"/>
    <property type="evidence" value="ECO:0007669"/>
    <property type="project" value="UniProtKB-KW"/>
</dbReference>
<keyword evidence="5" id="KW-0482">Metalloprotease</keyword>
<evidence type="ECO:0000256" key="6">
    <source>
        <dbReference type="PIRNR" id="PIRNR001123"/>
    </source>
</evidence>
<dbReference type="Gene3D" id="3.40.630.10">
    <property type="entry name" value="Zn peptidases"/>
    <property type="match status" value="2"/>
</dbReference>
<comment type="cofactor">
    <cofactor evidence="1">
        <name>Zn(2+)</name>
        <dbReference type="ChEBI" id="CHEBI:29105"/>
    </cofactor>
</comment>
<dbReference type="PANTHER" id="PTHR42994">
    <property type="entry name" value="PEPTIDASE T"/>
    <property type="match status" value="1"/>
</dbReference>
<dbReference type="EMBL" id="CP162599">
    <property type="protein sequence ID" value="XDK31287.1"/>
    <property type="molecule type" value="Genomic_DNA"/>
</dbReference>
<dbReference type="GO" id="GO:0046872">
    <property type="term" value="F:metal ion binding"/>
    <property type="evidence" value="ECO:0007669"/>
    <property type="project" value="UniProtKB-UniRule"/>
</dbReference>
<dbReference type="AlphaFoldDB" id="A0AB39HIT1"/>
<reference evidence="8" key="1">
    <citation type="submission" date="2024-07" db="EMBL/GenBank/DDBJ databases">
        <title>Halotolerant mesophilic bacterium Ornithinibacillus sp. 4-3, sp. nov., isolated from soil.</title>
        <authorList>
            <person name="Sidarenka A.V."/>
            <person name="Guliayeva D.E."/>
            <person name="Leanovich S.I."/>
            <person name="Hileuskaya K.S."/>
            <person name="Akhremchuk A.E."/>
            <person name="Sikolenko M.A."/>
            <person name="Valentovich L.N."/>
        </authorList>
    </citation>
    <scope>NUCLEOTIDE SEQUENCE</scope>
    <source>
        <strain evidence="8">4-3</strain>
    </source>
</reference>
<evidence type="ECO:0000256" key="7">
    <source>
        <dbReference type="PIRSR" id="PIRSR001123-2"/>
    </source>
</evidence>
<dbReference type="InterPro" id="IPR008007">
    <property type="entry name" value="Peptidase_M42"/>
</dbReference>
<evidence type="ECO:0000256" key="2">
    <source>
        <dbReference type="ARBA" id="ARBA00022670"/>
    </source>
</evidence>
<dbReference type="PROSITE" id="PS00758">
    <property type="entry name" value="ARGE_DAPE_CPG2_1"/>
    <property type="match status" value="1"/>
</dbReference>
<evidence type="ECO:0000256" key="4">
    <source>
        <dbReference type="ARBA" id="ARBA00022801"/>
    </source>
</evidence>
<comment type="similarity">
    <text evidence="6">Belongs to the peptidase M42 family.</text>
</comment>
<dbReference type="GO" id="GO:0004177">
    <property type="term" value="F:aminopeptidase activity"/>
    <property type="evidence" value="ECO:0007669"/>
    <property type="project" value="UniProtKB-UniRule"/>
</dbReference>
<dbReference type="PANTHER" id="PTHR42994:SF2">
    <property type="entry name" value="PEPTIDASE"/>
    <property type="match status" value="1"/>
</dbReference>
<keyword evidence="4" id="KW-0378">Hydrolase</keyword>
<evidence type="ECO:0000313" key="8">
    <source>
        <dbReference type="EMBL" id="XDK31287.1"/>
    </source>
</evidence>
<dbReference type="GO" id="GO:0006508">
    <property type="term" value="P:proteolysis"/>
    <property type="evidence" value="ECO:0007669"/>
    <property type="project" value="UniProtKB-KW"/>
</dbReference>
<keyword evidence="3 7" id="KW-0479">Metal-binding</keyword>
<keyword evidence="2" id="KW-0645">Protease</keyword>
<dbReference type="RefSeq" id="WP_368652015.1">
    <property type="nucleotide sequence ID" value="NZ_CP162599.1"/>
</dbReference>
<organism evidence="8">
    <name type="scientific">Ornithinibacillus sp. 4-3</name>
    <dbReference type="NCBI Taxonomy" id="3231488"/>
    <lineage>
        <taxon>Bacteria</taxon>
        <taxon>Bacillati</taxon>
        <taxon>Bacillota</taxon>
        <taxon>Bacilli</taxon>
        <taxon>Bacillales</taxon>
        <taxon>Bacillaceae</taxon>
        <taxon>Ornithinibacillus</taxon>
    </lineage>
</organism>
<dbReference type="InterPro" id="IPR002933">
    <property type="entry name" value="Peptidase_M20"/>
</dbReference>
<dbReference type="SUPFAM" id="SSF53187">
    <property type="entry name" value="Zn-dependent exopeptidases"/>
    <property type="match status" value="1"/>
</dbReference>
<evidence type="ECO:0000256" key="1">
    <source>
        <dbReference type="ARBA" id="ARBA00001947"/>
    </source>
</evidence>
<gene>
    <name evidence="8" type="ORF">AB4Y30_09580</name>
</gene>
<proteinExistence type="inferred from homology"/>
<dbReference type="PIRSF" id="PIRSF001123">
    <property type="entry name" value="PepA_GA"/>
    <property type="match status" value="1"/>
</dbReference>
<accession>A0AB39HIT1</accession>
<dbReference type="InterPro" id="IPR001261">
    <property type="entry name" value="ArgE/DapE_CS"/>
</dbReference>
<dbReference type="PROSITE" id="PS00759">
    <property type="entry name" value="ARGE_DAPE_CPG2_2"/>
    <property type="match status" value="1"/>
</dbReference>
<dbReference type="Pfam" id="PF01546">
    <property type="entry name" value="Peptidase_M20"/>
    <property type="match status" value="1"/>
</dbReference>
<sequence length="361" mass="40332">MINKERLINYFIDFVQTSSETKQEKYFANKLKHHMSELGCEVIEDDSTNITKLETGNVICRLPGTKSNIPSLLFCAHMDTVTPGTAIHPIICNSEIKSDGTTILGADDKAAIAALVEVIHILQEEKIEFGNIELLFTVGEESGFLGSKALQSKDLQSNFGYVLDSEGSVGSIEVASAAQCAIKLLFDSSDSHFSMIDIYKEIRNLYNQVCADSSSDLSMVQFGTVENTKKNEIKLLLTTFDQDEIRLFHLQLQDYIKNKLSICHPQLIFELVNPSHIMKKNDQLISLFKQATKQQKIPYKSIVNRSGSDTNILASYGLDVANIAVGYKNIHTKQESISIDDLFQLTKLILQIIQCHANEDN</sequence>
<evidence type="ECO:0000256" key="5">
    <source>
        <dbReference type="ARBA" id="ARBA00023049"/>
    </source>
</evidence>
<comment type="cofactor">
    <cofactor evidence="7">
        <name>a divalent metal cation</name>
        <dbReference type="ChEBI" id="CHEBI:60240"/>
    </cofactor>
    <text evidence="7">Binds 2 divalent metal cations per subunit.</text>
</comment>
<evidence type="ECO:0000256" key="3">
    <source>
        <dbReference type="ARBA" id="ARBA00022723"/>
    </source>
</evidence>
<protein>
    <submittedName>
        <fullName evidence="8">M20/M25/M40 family metallo-hydrolase</fullName>
    </submittedName>
</protein>